<feature type="region of interest" description="Disordered" evidence="2">
    <location>
        <begin position="55"/>
        <end position="75"/>
    </location>
</feature>
<feature type="compositionally biased region" description="Acidic residues" evidence="2">
    <location>
        <begin position="56"/>
        <end position="65"/>
    </location>
</feature>
<evidence type="ECO:0000313" key="5">
    <source>
        <dbReference type="Proteomes" id="UP000694726"/>
    </source>
</evidence>
<reference evidence="4" key="1">
    <citation type="submission" date="2025-08" db="UniProtKB">
        <authorList>
            <consortium name="Ensembl"/>
        </authorList>
    </citation>
    <scope>IDENTIFICATION</scope>
</reference>
<dbReference type="PANTHER" id="PTHR23509:SF4">
    <property type="entry name" value="SEC23-INTERACTING PROTEIN"/>
    <property type="match status" value="1"/>
</dbReference>
<feature type="domain" description="DDHD" evidence="3">
    <location>
        <begin position="753"/>
        <end position="963"/>
    </location>
</feature>
<name>A0A8D0TVX0_PIG</name>
<feature type="compositionally biased region" description="Polar residues" evidence="2">
    <location>
        <begin position="121"/>
        <end position="139"/>
    </location>
</feature>
<feature type="compositionally biased region" description="Polar residues" evidence="2">
    <location>
        <begin position="96"/>
        <end position="111"/>
    </location>
</feature>
<accession>A0A8D0TVX0</accession>
<dbReference type="Proteomes" id="UP000694726">
    <property type="component" value="Unplaced"/>
</dbReference>
<dbReference type="InterPro" id="IPR057825">
    <property type="entry name" value="WWE_SEC23-DDH2"/>
</dbReference>
<feature type="compositionally biased region" description="Pro residues" evidence="2">
    <location>
        <begin position="207"/>
        <end position="218"/>
    </location>
</feature>
<dbReference type="PROSITE" id="PS51043">
    <property type="entry name" value="DDHD"/>
    <property type="match status" value="1"/>
</dbReference>
<proteinExistence type="inferred from homology"/>
<dbReference type="InterPro" id="IPR004177">
    <property type="entry name" value="DDHD_dom"/>
</dbReference>
<feature type="compositionally biased region" description="Polar residues" evidence="2">
    <location>
        <begin position="167"/>
        <end position="180"/>
    </location>
</feature>
<feature type="compositionally biased region" description="Low complexity" evidence="2">
    <location>
        <begin position="156"/>
        <end position="166"/>
    </location>
</feature>
<dbReference type="Pfam" id="PF23464">
    <property type="entry name" value="WWE_3"/>
    <property type="match status" value="1"/>
</dbReference>
<dbReference type="PANTHER" id="PTHR23509">
    <property type="entry name" value="PA-PL1 PHOSPHOLIPASE FAMILY"/>
    <property type="match status" value="1"/>
</dbReference>
<sequence length="974" mass="108636">MAERKPNGGGGAASASSSGTNLLFSSSATEFSFNVPFIPVTQAAAASASLLLPGEDSTEVGEEDSFLGQTSAHTSTPQTFSYFSQVSSSSDPFGNIGQSPLTTAATSTGQAAFSKPPTALPFTTGSQDVSNAFSPSISRAQYGAPPSSQMGINTYLPSQPSSLPPSNFGSPPQGTPQQGYNPYRHTAVSSRANPYITPPQLQQCQPPAHPPHPPPTGPPVQMYQMPPGSLPPIPPAVQSGLSPPTQQQAPARPPGPSVQVPPPFLLQNQYEAVQPHWFYCKEVEYKQLWMPFSVFDSLNLEKIYNSVQPDPESVVLGTDGGRYDVYLYDRMRKAVYWEEEPAEVRRCTWFYKGDTDSRFIPYTEEFSEKLEAEYKKAVTTNQWHRRLEFPSGETIVMHNPKVIVQFQPSSVPDEWGTTQDGQTRPRVVKRGIDDNLDEIPDGEMPQVDHLVFMVHGIGPVCDLRFRSIIECVDDFRVVSLKLLQTHFKKSLDAQKISRVEFLPVHWHSSLDGDATGVDRNVKKITLPSIGRFRHFTNETLLDILFYNSPTYCQRIVEKVGLEINRLHALFMSRNPDFKGGVSVAGHSLGSLILFDILSNQKDLNLSNSPGPFAVANGVVKQPHYQEKQIPEEPKLMLDESCDLDVENEEVLTLQETLEALSLSDYVSTFEKEKIDMESLEQKKAASEKKVMMATSTKGQEESTQKAKEMAPPPLESNESKRKLPVGAYVSSVHVDYESFEVGTGQVSVVYNSLDFEPEIFFALGSPIGMFLTIRGVNRIDENYRLPTCKGFFNIYHPLDPVAYRLEPMIVPDLDLKAVLIPHHKGRKRLHLELKESLSRMGSDLKQGFISSLKSAWQTLNEFARAHTSSTQLQEELEKVANQIKEEEEKQVVEAEKIVESPDISKDEDYLGKVGMLNGGRRIDYVLQEKPIESFNEYLFALQSHLCYWESEDTALLLLKEIYRTMNISPEQPLH</sequence>
<dbReference type="InterPro" id="IPR058055">
    <property type="entry name" value="PA-PLA1"/>
</dbReference>
<dbReference type="Ensembl" id="ENSSSCT00015015062.1">
    <property type="protein sequence ID" value="ENSSSCP00015005834.1"/>
    <property type="gene ID" value="ENSSSCG00015011370.1"/>
</dbReference>
<protein>
    <recommendedName>
        <fullName evidence="3">DDHD domain-containing protein</fullName>
    </recommendedName>
</protein>
<dbReference type="GO" id="GO:0046872">
    <property type="term" value="F:metal ion binding"/>
    <property type="evidence" value="ECO:0007669"/>
    <property type="project" value="InterPro"/>
</dbReference>
<dbReference type="SMART" id="SM01127">
    <property type="entry name" value="DDHD"/>
    <property type="match status" value="1"/>
</dbReference>
<feature type="region of interest" description="Disordered" evidence="2">
    <location>
        <begin position="693"/>
        <end position="719"/>
    </location>
</feature>
<evidence type="ECO:0000259" key="3">
    <source>
        <dbReference type="PROSITE" id="PS51043"/>
    </source>
</evidence>
<feature type="compositionally biased region" description="Basic and acidic residues" evidence="2">
    <location>
        <begin position="698"/>
        <end position="708"/>
    </location>
</feature>
<evidence type="ECO:0000256" key="2">
    <source>
        <dbReference type="SAM" id="MobiDB-lite"/>
    </source>
</evidence>
<dbReference type="AlphaFoldDB" id="A0A8D0TVX0"/>
<organism evidence="4 5">
    <name type="scientific">Sus scrofa</name>
    <name type="common">Pig</name>
    <dbReference type="NCBI Taxonomy" id="9823"/>
    <lineage>
        <taxon>Eukaryota</taxon>
        <taxon>Metazoa</taxon>
        <taxon>Chordata</taxon>
        <taxon>Craniata</taxon>
        <taxon>Vertebrata</taxon>
        <taxon>Euteleostomi</taxon>
        <taxon>Mammalia</taxon>
        <taxon>Eutheria</taxon>
        <taxon>Laurasiatheria</taxon>
        <taxon>Artiodactyla</taxon>
        <taxon>Suina</taxon>
        <taxon>Suidae</taxon>
        <taxon>Sus</taxon>
    </lineage>
</organism>
<evidence type="ECO:0000256" key="1">
    <source>
        <dbReference type="ARBA" id="ARBA00038464"/>
    </source>
</evidence>
<dbReference type="Pfam" id="PF02862">
    <property type="entry name" value="DDHD"/>
    <property type="match status" value="1"/>
</dbReference>
<feature type="region of interest" description="Disordered" evidence="2">
    <location>
        <begin position="91"/>
        <end position="259"/>
    </location>
</feature>
<evidence type="ECO:0000313" key="4">
    <source>
        <dbReference type="Ensembl" id="ENSSSCP00015005834.1"/>
    </source>
</evidence>
<comment type="similarity">
    <text evidence="1">Belongs to the PA-PLA1 family.</text>
</comment>